<evidence type="ECO:0000313" key="9">
    <source>
        <dbReference type="Proteomes" id="UP001527202"/>
    </source>
</evidence>
<organism evidence="8 9">
    <name type="scientific">Paenibacillus chitinolyticus</name>
    <dbReference type="NCBI Taxonomy" id="79263"/>
    <lineage>
        <taxon>Bacteria</taxon>
        <taxon>Bacillati</taxon>
        <taxon>Bacillota</taxon>
        <taxon>Bacilli</taxon>
        <taxon>Bacillales</taxon>
        <taxon>Paenibacillaceae</taxon>
        <taxon>Paenibacillus</taxon>
    </lineage>
</organism>
<keyword evidence="9" id="KW-1185">Reference proteome</keyword>
<feature type="transmembrane region" description="Helical" evidence="6">
    <location>
        <begin position="209"/>
        <end position="226"/>
    </location>
</feature>
<feature type="transmembrane region" description="Helical" evidence="6">
    <location>
        <begin position="123"/>
        <end position="141"/>
    </location>
</feature>
<feature type="transmembrane region" description="Helical" evidence="6">
    <location>
        <begin position="233"/>
        <end position="256"/>
    </location>
</feature>
<dbReference type="InterPro" id="IPR037185">
    <property type="entry name" value="EmrE-like"/>
</dbReference>
<name>A0ABT4FEQ2_9BACL</name>
<evidence type="ECO:0000256" key="6">
    <source>
        <dbReference type="SAM" id="Phobius"/>
    </source>
</evidence>
<accession>A0ABT4FEQ2</accession>
<dbReference type="PANTHER" id="PTHR22911">
    <property type="entry name" value="ACYL-MALONYL CONDENSING ENZYME-RELATED"/>
    <property type="match status" value="1"/>
</dbReference>
<keyword evidence="5 6" id="KW-0472">Membrane</keyword>
<keyword evidence="3 6" id="KW-0812">Transmembrane</keyword>
<dbReference type="Pfam" id="PF00892">
    <property type="entry name" value="EamA"/>
    <property type="match status" value="2"/>
</dbReference>
<evidence type="ECO:0000259" key="7">
    <source>
        <dbReference type="Pfam" id="PF00892"/>
    </source>
</evidence>
<proteinExistence type="inferred from homology"/>
<feature type="domain" description="EamA" evidence="7">
    <location>
        <begin position="9"/>
        <end position="139"/>
    </location>
</feature>
<protein>
    <submittedName>
        <fullName evidence="8">DMT family transporter</fullName>
    </submittedName>
</protein>
<gene>
    <name evidence="8" type="ORF">M5X16_14565</name>
</gene>
<dbReference type="PANTHER" id="PTHR22911:SF6">
    <property type="entry name" value="SOLUTE CARRIER FAMILY 35 MEMBER G1"/>
    <property type="match status" value="1"/>
</dbReference>
<sequence length="293" mass="31951">MQSEVNMKNGILLSLLSSLVFSVMNALVKGISSTIPAAEIAFFRGLIGTLLILILMRYSGVAFSRKGIPMLAVRGLSGGLYMLAFFYTLSNIPLTDASLLAQLAPIFVALLSALILKEKLGRRGAAVFPVIFAGALLLLKPHEFSSYSVYALVGLLSAFFSAAASISIRYLSRTHPSYEIVFYFVATSTLVAIPFMWDSFVIPDARESVMLLIIGLVSLLGQLFLTKAFTHENAVIVQIVSYFGLFLNVLFGYLFWNEIPDLLTVAGGVMIVAGCMILFGGYRRSSPKTKLRM</sequence>
<evidence type="ECO:0000256" key="2">
    <source>
        <dbReference type="ARBA" id="ARBA00007362"/>
    </source>
</evidence>
<dbReference type="SUPFAM" id="SSF103481">
    <property type="entry name" value="Multidrug resistance efflux transporter EmrE"/>
    <property type="match status" value="2"/>
</dbReference>
<feature type="transmembrane region" description="Helical" evidence="6">
    <location>
        <begin position="147"/>
        <end position="168"/>
    </location>
</feature>
<feature type="transmembrane region" description="Helical" evidence="6">
    <location>
        <begin position="40"/>
        <end position="56"/>
    </location>
</feature>
<evidence type="ECO:0000256" key="4">
    <source>
        <dbReference type="ARBA" id="ARBA00022989"/>
    </source>
</evidence>
<feature type="transmembrane region" description="Helical" evidence="6">
    <location>
        <begin position="262"/>
        <end position="282"/>
    </location>
</feature>
<dbReference type="Proteomes" id="UP001527202">
    <property type="component" value="Unassembled WGS sequence"/>
</dbReference>
<comment type="subcellular location">
    <subcellularLocation>
        <location evidence="1">Endomembrane system</location>
        <topology evidence="1">Multi-pass membrane protein</topology>
    </subcellularLocation>
</comment>
<comment type="similarity">
    <text evidence="2">Belongs to the EamA transporter family.</text>
</comment>
<feature type="transmembrane region" description="Helical" evidence="6">
    <location>
        <begin position="68"/>
        <end position="87"/>
    </location>
</feature>
<keyword evidence="4 6" id="KW-1133">Transmembrane helix</keyword>
<comment type="caution">
    <text evidence="8">The sequence shown here is derived from an EMBL/GenBank/DDBJ whole genome shotgun (WGS) entry which is preliminary data.</text>
</comment>
<evidence type="ECO:0000256" key="1">
    <source>
        <dbReference type="ARBA" id="ARBA00004127"/>
    </source>
</evidence>
<evidence type="ECO:0000313" key="8">
    <source>
        <dbReference type="EMBL" id="MCY9596997.1"/>
    </source>
</evidence>
<feature type="domain" description="EamA" evidence="7">
    <location>
        <begin position="151"/>
        <end position="279"/>
    </location>
</feature>
<feature type="transmembrane region" description="Helical" evidence="6">
    <location>
        <begin position="99"/>
        <end position="116"/>
    </location>
</feature>
<evidence type="ECO:0000256" key="5">
    <source>
        <dbReference type="ARBA" id="ARBA00023136"/>
    </source>
</evidence>
<evidence type="ECO:0000256" key="3">
    <source>
        <dbReference type="ARBA" id="ARBA00022692"/>
    </source>
</evidence>
<feature type="transmembrane region" description="Helical" evidence="6">
    <location>
        <begin position="180"/>
        <end position="197"/>
    </location>
</feature>
<dbReference type="EMBL" id="JAMDMJ010000015">
    <property type="protein sequence ID" value="MCY9596997.1"/>
    <property type="molecule type" value="Genomic_DNA"/>
</dbReference>
<reference evidence="8 9" key="1">
    <citation type="submission" date="2022-05" db="EMBL/GenBank/DDBJ databases">
        <title>Genome Sequencing of Bee-Associated Microbes.</title>
        <authorList>
            <person name="Dunlap C."/>
        </authorList>
    </citation>
    <scope>NUCLEOTIDE SEQUENCE [LARGE SCALE GENOMIC DNA]</scope>
    <source>
        <strain evidence="8 9">NRRL B-23120</strain>
    </source>
</reference>
<dbReference type="InterPro" id="IPR000620">
    <property type="entry name" value="EamA_dom"/>
</dbReference>